<dbReference type="Pfam" id="PF24894">
    <property type="entry name" value="Hexapep_GlmU"/>
    <property type="match status" value="1"/>
</dbReference>
<keyword evidence="8" id="KW-1185">Reference proteome</keyword>
<name>A0ABY4RTE6_9BACL</name>
<accession>A0ABY4RTE6</accession>
<dbReference type="InterPro" id="IPR029044">
    <property type="entry name" value="Nucleotide-diphossugar_trans"/>
</dbReference>
<dbReference type="InterPro" id="IPR056818">
    <property type="entry name" value="GlmU/GlgC-like_hexapep"/>
</dbReference>
<organism evidence="7 8">
    <name type="scientific">Paenibacillus konkukensis</name>
    <dbReference type="NCBI Taxonomy" id="2020716"/>
    <lineage>
        <taxon>Bacteria</taxon>
        <taxon>Bacillati</taxon>
        <taxon>Bacillota</taxon>
        <taxon>Bacilli</taxon>
        <taxon>Bacillales</taxon>
        <taxon>Paenibacillaceae</taxon>
        <taxon>Paenibacillus</taxon>
    </lineage>
</organism>
<dbReference type="CDD" id="cd04651">
    <property type="entry name" value="LbH_G1P_AT_C"/>
    <property type="match status" value="1"/>
</dbReference>
<feature type="domain" description="Nucleotidyl transferase" evidence="5">
    <location>
        <begin position="1"/>
        <end position="222"/>
    </location>
</feature>
<dbReference type="Proteomes" id="UP001057134">
    <property type="component" value="Chromosome"/>
</dbReference>
<dbReference type="GO" id="GO:0008878">
    <property type="term" value="F:glucose-1-phosphate adenylyltransferase activity"/>
    <property type="evidence" value="ECO:0007669"/>
    <property type="project" value="UniProtKB-EC"/>
</dbReference>
<dbReference type="EC" id="2.7.7.27" evidence="7"/>
<proteinExistence type="inferred from homology"/>
<evidence type="ECO:0000256" key="3">
    <source>
        <dbReference type="ARBA" id="ARBA00022695"/>
    </source>
</evidence>
<reference evidence="7" key="2">
    <citation type="journal article" date="2021" name="J Anim Sci Technol">
        <title>Complete genome sequence of Paenibacillus konkukensis sp. nov. SK3146 as a potential probiotic strain.</title>
        <authorList>
            <person name="Jung H.I."/>
            <person name="Park S."/>
            <person name="Niu K.M."/>
            <person name="Lee S.W."/>
            <person name="Kothari D."/>
            <person name="Yi K.J."/>
            <person name="Kim S.K."/>
        </authorList>
    </citation>
    <scope>NUCLEOTIDE SEQUENCE</scope>
    <source>
        <strain evidence="7">SK3146</strain>
    </source>
</reference>
<gene>
    <name evidence="7" type="primary">glgC_2</name>
    <name evidence="7" type="ORF">SK3146_04584</name>
</gene>
<keyword evidence="3 7" id="KW-0548">Nucleotidyltransferase</keyword>
<evidence type="ECO:0000313" key="7">
    <source>
        <dbReference type="EMBL" id="UQZ85295.1"/>
    </source>
</evidence>
<dbReference type="Gene3D" id="3.90.550.10">
    <property type="entry name" value="Spore Coat Polysaccharide Biosynthesis Protein SpsA, Chain A"/>
    <property type="match status" value="1"/>
</dbReference>
<dbReference type="InterPro" id="IPR011831">
    <property type="entry name" value="ADP-Glc_PPase"/>
</dbReference>
<evidence type="ECO:0000313" key="8">
    <source>
        <dbReference type="Proteomes" id="UP001057134"/>
    </source>
</evidence>
<evidence type="ECO:0000256" key="4">
    <source>
        <dbReference type="ARBA" id="ARBA00023056"/>
    </source>
</evidence>
<feature type="domain" description="Glucose-1-phosphate adenylyltransferase/Bifunctional protein GlmU-like C-terminal hexapeptide" evidence="6">
    <location>
        <begin position="250"/>
        <end position="323"/>
    </location>
</feature>
<dbReference type="InterPro" id="IPR011004">
    <property type="entry name" value="Trimer_LpxA-like_sf"/>
</dbReference>
<comment type="similarity">
    <text evidence="1">Belongs to the bacterial/plant glucose-1-phosphate adenylyltransferase family.</text>
</comment>
<dbReference type="EMBL" id="CP027059">
    <property type="protein sequence ID" value="UQZ85295.1"/>
    <property type="molecule type" value="Genomic_DNA"/>
</dbReference>
<evidence type="ECO:0000256" key="2">
    <source>
        <dbReference type="ARBA" id="ARBA00022679"/>
    </source>
</evidence>
<protein>
    <submittedName>
        <fullName evidence="7">Glucose-1-phosphate adenylyltransferase</fullName>
        <ecNumber evidence="7">2.7.7.27</ecNumber>
    </submittedName>
</protein>
<dbReference type="Gene3D" id="2.160.10.10">
    <property type="entry name" value="Hexapeptide repeat proteins"/>
    <property type="match status" value="1"/>
</dbReference>
<dbReference type="SUPFAM" id="SSF53448">
    <property type="entry name" value="Nucleotide-diphospho-sugar transferases"/>
    <property type="match status" value="1"/>
</dbReference>
<evidence type="ECO:0000256" key="1">
    <source>
        <dbReference type="ARBA" id="ARBA00010443"/>
    </source>
</evidence>
<keyword evidence="2 7" id="KW-0808">Transferase</keyword>
<dbReference type="CDD" id="cd02508">
    <property type="entry name" value="ADP_Glucose_PP"/>
    <property type="match status" value="1"/>
</dbReference>
<reference evidence="7" key="1">
    <citation type="submission" date="2018-02" db="EMBL/GenBank/DDBJ databases">
        <authorList>
            <person name="Kim S.-K."/>
            <person name="Jung H.-I."/>
            <person name="Lee S.-W."/>
        </authorList>
    </citation>
    <scope>NUCLEOTIDE SEQUENCE</scope>
    <source>
        <strain evidence="7">SK3146</strain>
    </source>
</reference>
<dbReference type="PANTHER" id="PTHR43523">
    <property type="entry name" value="GLUCOSE-1-PHOSPHATE ADENYLYLTRANSFERASE-RELATED"/>
    <property type="match status" value="1"/>
</dbReference>
<dbReference type="InterPro" id="IPR005835">
    <property type="entry name" value="NTP_transferase_dom"/>
</dbReference>
<keyword evidence="4" id="KW-0320">Glycogen biosynthesis</keyword>
<evidence type="ECO:0000259" key="6">
    <source>
        <dbReference type="Pfam" id="PF24894"/>
    </source>
</evidence>
<sequence>MIDFALSNCRHSLLDTIGVVTQYRPEALHRHIGLGSAWLEKPEQGEVAILSSGQPHVGHAGYTGTADAVYRNWPFIVKHSPDTILVLSGDHIYHMDYRSMLQRHWETGAEATLAVTPVPMEEAGRFGIMKTDAAGKITEFKEKPKMPASNLASMGIYMFNTSFLERYLEEDAVNEASSHDFGKDVIPAMLAGQGKLHAYEFAGYWKDVGTIESLWEAHMDLLGSNPRFASSPAARPLYSGYGPEASRYIDTSGTIRNSIVCADCAVHGQVEGSVISAGVTVGPDSRIVDSVIMPNAQIGSGVTICKAIIGEGAVIRDGAEIGSPDGAAISVVGDREYVGQDMPSAAYMTAGQFQAELIL</sequence>
<evidence type="ECO:0000259" key="5">
    <source>
        <dbReference type="Pfam" id="PF00483"/>
    </source>
</evidence>
<dbReference type="Pfam" id="PF00483">
    <property type="entry name" value="NTP_transferase"/>
    <property type="match status" value="1"/>
</dbReference>
<dbReference type="SUPFAM" id="SSF51161">
    <property type="entry name" value="Trimeric LpxA-like enzymes"/>
    <property type="match status" value="1"/>
</dbReference>
<dbReference type="PANTHER" id="PTHR43523:SF2">
    <property type="entry name" value="GLUCOSE-1-PHOSPHATE ADENYLYLTRANSFERASE"/>
    <property type="match status" value="1"/>
</dbReference>